<dbReference type="EMBL" id="JALJZS010000005">
    <property type="protein sequence ID" value="MCP2001220.1"/>
    <property type="molecule type" value="Genomic_DNA"/>
</dbReference>
<organism evidence="1 2">
    <name type="scientific">Nitrobacter winogradskyi</name>
    <name type="common">Nitrobacter agilis</name>
    <dbReference type="NCBI Taxonomy" id="913"/>
    <lineage>
        <taxon>Bacteria</taxon>
        <taxon>Pseudomonadati</taxon>
        <taxon>Pseudomonadota</taxon>
        <taxon>Alphaproteobacteria</taxon>
        <taxon>Hyphomicrobiales</taxon>
        <taxon>Nitrobacteraceae</taxon>
        <taxon>Nitrobacter</taxon>
    </lineage>
</organism>
<keyword evidence="2" id="KW-1185">Reference proteome</keyword>
<evidence type="ECO:0000313" key="1">
    <source>
        <dbReference type="EMBL" id="MCP2001220.1"/>
    </source>
</evidence>
<reference evidence="1" key="1">
    <citation type="submission" date="2022-03" db="EMBL/GenBank/DDBJ databases">
        <title>Interactions between chemoautotrophic and heterotrophic bacteria.</title>
        <authorList>
            <person name="Santoro A."/>
        </authorList>
    </citation>
    <scope>NUCLEOTIDE SEQUENCE</scope>
    <source>
        <strain evidence="1">Nb-106</strain>
    </source>
</reference>
<dbReference type="Proteomes" id="UP001205486">
    <property type="component" value="Unassembled WGS sequence"/>
</dbReference>
<sequence length="832" mass="88832">MAVQHPAASSEWIKRCCGALLFGSGIAALVYQVLWIKQLSIVVGAEVYAISIAISGFFGGLALGGWLFGRLAGRNIRYLRLYALIEVAVAIASIATTWMLAHAAPWFVGLHATSNVLAWSVVFLLVGLPALAMGGTLPILVHAAVKNQVEVGRAGGGLYAANTAGAIVGALLPAFVLIPAFGVKGTSLVAATINIAAAAAAMALDRFTSFSTDVLRAAPTAPRNKHAQWAIVLYGAAGSVALGYEVVWSQAIIQFMSTRSFALSVVLATYLAGIAIGAAMFARWGDRFKNPGLVFGFLIAAAGWVSLIEIAVLGHWLVIVQTLSETGVYSLTASNLAGMSARFASAAICIVFVPTLLLGAAFPAVLKLAVGETRVGRDVGMVVAVNTLGGIVGTLVTGFVLVPRLGLVRTLGVLAITAALIGIVAVMRFAGSKSRRWPIFAIAAASTIIAIATPVDQLARLLPAAQTGRLAFYEESAGGTVAVVETSHADHHFHRLYIQGVSNSGDAVPSLRYMRLQALLPLIIHNGDPTSALVIGYGTGITAGALSQFPTLQQRVVSELLPAVIRAAPNFEGTFDAASDPGLEKRVRDGRQEFQLSKERYDLITLEPPPPSAAGVVNLYSSDFYRLAASQLNEKGIVAQWLPLPTQNEEDTQALVRSFVDIFPYASLWSTELHETMLVGSFQPIELDIPRITARFERPQTRAALSAVGVNSPAALLATWITDRNGLERFAGNVTAVTDDWPAIEYATWVRSGEFARTFTHLKQFRSDPQLRNSDLAFTSDVSAQREELDAFYQLGLSVYSGDRARYARDVSRVMEAAKGNTYYRWFISPKQ</sequence>
<proteinExistence type="predicted"/>
<protein>
    <submittedName>
        <fullName evidence="1">Membrane-bound spermidine synthase</fullName>
    </submittedName>
</protein>
<accession>A0ACC6AMX3</accession>
<gene>
    <name evidence="1" type="ORF">J2S34_003706</name>
</gene>
<comment type="caution">
    <text evidence="1">The sequence shown here is derived from an EMBL/GenBank/DDBJ whole genome shotgun (WGS) entry which is preliminary data.</text>
</comment>
<name>A0ACC6AMX3_NITWI</name>
<evidence type="ECO:0000313" key="2">
    <source>
        <dbReference type="Proteomes" id="UP001205486"/>
    </source>
</evidence>